<dbReference type="EMBL" id="MIJF01000004">
    <property type="protein sequence ID" value="OEG00261.1"/>
    <property type="molecule type" value="Genomic_DNA"/>
</dbReference>
<dbReference type="STRING" id="337097.BHF71_05655"/>
<feature type="transmembrane region" description="Helical" evidence="1">
    <location>
        <begin position="578"/>
        <end position="600"/>
    </location>
</feature>
<evidence type="ECO:0000256" key="1">
    <source>
        <dbReference type="SAM" id="Phobius"/>
    </source>
</evidence>
<evidence type="ECO:0000313" key="2">
    <source>
        <dbReference type="EMBL" id="OEG00261.1"/>
    </source>
</evidence>
<feature type="transmembrane region" description="Helical" evidence="1">
    <location>
        <begin position="671"/>
        <end position="691"/>
    </location>
</feature>
<feature type="transmembrane region" description="Helical" evidence="1">
    <location>
        <begin position="379"/>
        <end position="398"/>
    </location>
</feature>
<feature type="transmembrane region" description="Helical" evidence="1">
    <location>
        <begin position="459"/>
        <end position="477"/>
    </location>
</feature>
<name>A0A1D2YWX1_9BACI</name>
<feature type="transmembrane region" description="Helical" evidence="1">
    <location>
        <begin position="697"/>
        <end position="716"/>
    </location>
</feature>
<dbReference type="RefSeq" id="WP_069655898.1">
    <property type="nucleotide sequence ID" value="NZ_MIJF01000004.1"/>
</dbReference>
<keyword evidence="1" id="KW-1133">Transmembrane helix</keyword>
<organism evidence="2 3">
    <name type="scientific">Vulcanibacillus modesticaldus</name>
    <dbReference type="NCBI Taxonomy" id="337097"/>
    <lineage>
        <taxon>Bacteria</taxon>
        <taxon>Bacillati</taxon>
        <taxon>Bacillota</taxon>
        <taxon>Bacilli</taxon>
        <taxon>Bacillales</taxon>
        <taxon>Bacillaceae</taxon>
        <taxon>Vulcanibacillus</taxon>
    </lineage>
</organism>
<feature type="transmembrane region" description="Helical" evidence="1">
    <location>
        <begin position="640"/>
        <end position="659"/>
    </location>
</feature>
<proteinExistence type="predicted"/>
<keyword evidence="3" id="KW-1185">Reference proteome</keyword>
<dbReference type="Proteomes" id="UP000243739">
    <property type="component" value="Unassembled WGS sequence"/>
</dbReference>
<dbReference type="OrthoDB" id="3199331at2"/>
<feature type="transmembrane region" description="Helical" evidence="1">
    <location>
        <begin position="552"/>
        <end position="571"/>
    </location>
</feature>
<dbReference type="AlphaFoldDB" id="A0A1D2YWX1"/>
<keyword evidence="1" id="KW-0812">Transmembrane</keyword>
<protein>
    <submittedName>
        <fullName evidence="2">Uncharacterized protein</fullName>
    </submittedName>
</protein>
<feature type="transmembrane region" description="Helical" evidence="1">
    <location>
        <begin position="410"/>
        <end position="428"/>
    </location>
</feature>
<feature type="transmembrane region" description="Helical" evidence="1">
    <location>
        <begin position="434"/>
        <end position="452"/>
    </location>
</feature>
<dbReference type="PROSITE" id="PS51257">
    <property type="entry name" value="PROKAR_LIPOPROTEIN"/>
    <property type="match status" value="1"/>
</dbReference>
<dbReference type="InterPro" id="IPR017850">
    <property type="entry name" value="Alkaline_phosphatase_core_sf"/>
</dbReference>
<gene>
    <name evidence="2" type="ORF">BHF71_05655</name>
</gene>
<comment type="caution">
    <text evidence="2">The sequence shown here is derived from an EMBL/GenBank/DDBJ whole genome shotgun (WGS) entry which is preliminary data.</text>
</comment>
<dbReference type="Gene3D" id="3.40.720.10">
    <property type="entry name" value="Alkaline Phosphatase, subunit A"/>
    <property type="match status" value="1"/>
</dbReference>
<keyword evidence="1" id="KW-0472">Membrane</keyword>
<feature type="transmembrane region" description="Helical" evidence="1">
    <location>
        <begin position="497"/>
        <end position="520"/>
    </location>
</feature>
<evidence type="ECO:0000313" key="3">
    <source>
        <dbReference type="Proteomes" id="UP000243739"/>
    </source>
</evidence>
<feature type="transmembrane region" description="Helical" evidence="1">
    <location>
        <begin position="527"/>
        <end position="546"/>
    </location>
</feature>
<sequence length="724" mass="81379">MSQKIRWFIVFSMTVLILGSSFSCVEAKENKRLILILIDRLSFTDSSIYSDMVGFRTLNQEGAVGALNVNSGGSKNDSNSYLSIGGGGRGNGVKNMGDSLLLNEVVNSDERLLAKEKFLQLTGKSITDENTIVFLSIERIKKAKQKYVFSVAELGETLKQGGYQSRVYGNLDTFNKQRLAPLIIMDKEGISYGDVGIKTTINAPERPYGVKTNYSYLLKKWKEARSKEISLVVFELGDLYRLDQFKNQMAPNYEAFLKKRILGEIGEFINDIILQMEENENLIVLSPMVSRQATIEKQLLAPIWIYDMGKSKGLLTSSTTKREGIVANIDIAPTILKFFGIDKPPVMVGREILALNSTINFKNELEHIFTIYRLRPSVLYGYVMWQIFILIIAILIWLKNGGYKSEWFKSVLLSILYLPMLLLITAFWTPKDAYLYLSVVFMISLVLGFMTINFKVTKAFLIIGGLTFVMITMDVIYGTPLIKRSFLGYDPIIGARYYGIGNEYMGVYIGSTLLFTSALLSIKKNRFTFLITILIYGGIIFILLFPTLGTNFGGAIAAIFATGLTLLKLIGYRWSKRGTFFSTLAFLLVLTLIVLFNILVPLDSQSHIGRALSRLFEGDVATIYLIISRKLAMNWRLIQISAWSKVMFTSIIIISILFIKPKKILKEIKKSYPDIFNVSYGIVNGAFVSLLVNDSGIVAASTMIIYSVVPLLYLALTKQKELEV</sequence>
<accession>A0A1D2YWX1</accession>
<dbReference type="SUPFAM" id="SSF53649">
    <property type="entry name" value="Alkaline phosphatase-like"/>
    <property type="match status" value="1"/>
</dbReference>
<reference evidence="2 3" key="1">
    <citation type="submission" date="2016-09" db="EMBL/GenBank/DDBJ databases">
        <title>Draft genome sequence for the type strain of Vulcanibacillus modesticaldus BR, a strictly anaerobic, moderately thermophilic, and nitrate-reducing bacterium from deep sea-hydrothermal vents of the Mid-Atlantic Ridge.</title>
        <authorList>
            <person name="Abin C.A."/>
            <person name="Hollibaugh J.T."/>
        </authorList>
    </citation>
    <scope>NUCLEOTIDE SEQUENCE [LARGE SCALE GENOMIC DNA]</scope>
    <source>
        <strain evidence="2 3">BR</strain>
    </source>
</reference>